<sequence>MGAKKDMGLSYSRLTQEEVETFCEEWGIYLSFNPVAPGLDKSIYQYPSGSIALYCRHFKFSNLRHPFTIFVLNVLEYYRISFGQIHPHGLFKVRILRFCVGHWVMIVTVYVPAIFSLGKNVTTLGSWKDRFFWVSKSIVPFKLVWRHPDAILNELEPSESELDGWLLKALKECPSQLRPFPQHLLFLMGVSVLWDKPDRDPVLSTFVILCVFIFFLCLSLFVFIR</sequence>
<comment type="caution">
    <text evidence="2">The sequence shown here is derived from an EMBL/GenBank/DDBJ whole genome shotgun (WGS) entry which is preliminary data.</text>
</comment>
<feature type="transmembrane region" description="Helical" evidence="1">
    <location>
        <begin position="202"/>
        <end position="224"/>
    </location>
</feature>
<gene>
    <name evidence="2" type="ORF">HanXRQr2_Chr09g0367861</name>
</gene>
<name>A0A9K3I3I9_HELAN</name>
<dbReference type="Gramene" id="mRNA:HanXRQr2_Chr09g0367861">
    <property type="protein sequence ID" value="mRNA:HanXRQr2_Chr09g0367861"/>
    <property type="gene ID" value="HanXRQr2_Chr09g0367861"/>
</dbReference>
<accession>A0A9K3I3I9</accession>
<organism evidence="2 3">
    <name type="scientific">Helianthus annuus</name>
    <name type="common">Common sunflower</name>
    <dbReference type="NCBI Taxonomy" id="4232"/>
    <lineage>
        <taxon>Eukaryota</taxon>
        <taxon>Viridiplantae</taxon>
        <taxon>Streptophyta</taxon>
        <taxon>Embryophyta</taxon>
        <taxon>Tracheophyta</taxon>
        <taxon>Spermatophyta</taxon>
        <taxon>Magnoliopsida</taxon>
        <taxon>eudicotyledons</taxon>
        <taxon>Gunneridae</taxon>
        <taxon>Pentapetalae</taxon>
        <taxon>asterids</taxon>
        <taxon>campanulids</taxon>
        <taxon>Asterales</taxon>
        <taxon>Asteraceae</taxon>
        <taxon>Asteroideae</taxon>
        <taxon>Heliantheae alliance</taxon>
        <taxon>Heliantheae</taxon>
        <taxon>Helianthus</taxon>
    </lineage>
</organism>
<evidence type="ECO:0000313" key="2">
    <source>
        <dbReference type="EMBL" id="KAF5789166.1"/>
    </source>
</evidence>
<reference evidence="2" key="1">
    <citation type="journal article" date="2017" name="Nature">
        <title>The sunflower genome provides insights into oil metabolism, flowering and Asterid evolution.</title>
        <authorList>
            <person name="Badouin H."/>
            <person name="Gouzy J."/>
            <person name="Grassa C.J."/>
            <person name="Murat F."/>
            <person name="Staton S.E."/>
            <person name="Cottret L."/>
            <person name="Lelandais-Briere C."/>
            <person name="Owens G.L."/>
            <person name="Carrere S."/>
            <person name="Mayjonade B."/>
            <person name="Legrand L."/>
            <person name="Gill N."/>
            <person name="Kane N.C."/>
            <person name="Bowers J.E."/>
            <person name="Hubner S."/>
            <person name="Bellec A."/>
            <person name="Berard A."/>
            <person name="Berges H."/>
            <person name="Blanchet N."/>
            <person name="Boniface M.C."/>
            <person name="Brunel D."/>
            <person name="Catrice O."/>
            <person name="Chaidir N."/>
            <person name="Claudel C."/>
            <person name="Donnadieu C."/>
            <person name="Faraut T."/>
            <person name="Fievet G."/>
            <person name="Helmstetter N."/>
            <person name="King M."/>
            <person name="Knapp S.J."/>
            <person name="Lai Z."/>
            <person name="Le Paslier M.C."/>
            <person name="Lippi Y."/>
            <person name="Lorenzon L."/>
            <person name="Mandel J.R."/>
            <person name="Marage G."/>
            <person name="Marchand G."/>
            <person name="Marquand E."/>
            <person name="Bret-Mestries E."/>
            <person name="Morien E."/>
            <person name="Nambeesan S."/>
            <person name="Nguyen T."/>
            <person name="Pegot-Espagnet P."/>
            <person name="Pouilly N."/>
            <person name="Raftis F."/>
            <person name="Sallet E."/>
            <person name="Schiex T."/>
            <person name="Thomas J."/>
            <person name="Vandecasteele C."/>
            <person name="Vares D."/>
            <person name="Vear F."/>
            <person name="Vautrin S."/>
            <person name="Crespi M."/>
            <person name="Mangin B."/>
            <person name="Burke J.M."/>
            <person name="Salse J."/>
            <person name="Munos S."/>
            <person name="Vincourt P."/>
            <person name="Rieseberg L.H."/>
            <person name="Langlade N.B."/>
        </authorList>
    </citation>
    <scope>NUCLEOTIDE SEQUENCE</scope>
    <source>
        <tissue evidence="2">Leaves</tissue>
    </source>
</reference>
<feature type="transmembrane region" description="Helical" evidence="1">
    <location>
        <begin position="95"/>
        <end position="115"/>
    </location>
</feature>
<keyword evidence="3" id="KW-1185">Reference proteome</keyword>
<keyword evidence="1" id="KW-1133">Transmembrane helix</keyword>
<dbReference type="EMBL" id="MNCJ02000324">
    <property type="protein sequence ID" value="KAF5789166.1"/>
    <property type="molecule type" value="Genomic_DNA"/>
</dbReference>
<dbReference type="AlphaFoldDB" id="A0A9K3I3I9"/>
<dbReference type="PANTHER" id="PTHR31099:SF41">
    <property type="entry name" value="TRANSPOSASE (PUTATIVE), GYPSY TYPE-RELATED"/>
    <property type="match status" value="1"/>
</dbReference>
<dbReference type="PANTHER" id="PTHR31099">
    <property type="entry name" value="OS06G0165300 PROTEIN"/>
    <property type="match status" value="1"/>
</dbReference>
<protein>
    <submittedName>
        <fullName evidence="2">Uncharacterized protein</fullName>
    </submittedName>
</protein>
<evidence type="ECO:0000313" key="3">
    <source>
        <dbReference type="Proteomes" id="UP000215914"/>
    </source>
</evidence>
<proteinExistence type="predicted"/>
<dbReference type="Proteomes" id="UP000215914">
    <property type="component" value="Unassembled WGS sequence"/>
</dbReference>
<keyword evidence="1" id="KW-0812">Transmembrane</keyword>
<keyword evidence="1" id="KW-0472">Membrane</keyword>
<reference evidence="2" key="2">
    <citation type="submission" date="2020-06" db="EMBL/GenBank/DDBJ databases">
        <title>Helianthus annuus Genome sequencing and assembly Release 2.</title>
        <authorList>
            <person name="Gouzy J."/>
            <person name="Langlade N."/>
            <person name="Munos S."/>
        </authorList>
    </citation>
    <scope>NUCLEOTIDE SEQUENCE</scope>
    <source>
        <tissue evidence="2">Leaves</tissue>
    </source>
</reference>
<evidence type="ECO:0000256" key="1">
    <source>
        <dbReference type="SAM" id="Phobius"/>
    </source>
</evidence>